<name>A0A0G1BC98_9BACT</name>
<dbReference type="PANTHER" id="PTHR11228">
    <property type="entry name" value="RADICAL SAM DOMAIN PROTEIN"/>
    <property type="match status" value="1"/>
</dbReference>
<dbReference type="AlphaFoldDB" id="A0A0G1BC98"/>
<reference evidence="8 9" key="1">
    <citation type="journal article" date="2015" name="Nature">
        <title>rRNA introns, odd ribosomes, and small enigmatic genomes across a large radiation of phyla.</title>
        <authorList>
            <person name="Brown C.T."/>
            <person name="Hug L.A."/>
            <person name="Thomas B.C."/>
            <person name="Sharon I."/>
            <person name="Castelle C.J."/>
            <person name="Singh A."/>
            <person name="Wilkins M.J."/>
            <person name="Williams K.H."/>
            <person name="Banfield J.F."/>
        </authorList>
    </citation>
    <scope>NUCLEOTIDE SEQUENCE [LARGE SCALE GENOMIC DNA]</scope>
</reference>
<dbReference type="SMART" id="SM00729">
    <property type="entry name" value="Elp3"/>
    <property type="match status" value="1"/>
</dbReference>
<organism evidence="8 9">
    <name type="scientific">Candidatus Daviesbacteria bacterium GW2011_GWA2_42_7</name>
    <dbReference type="NCBI Taxonomy" id="1618425"/>
    <lineage>
        <taxon>Bacteria</taxon>
        <taxon>Candidatus Daviesiibacteriota</taxon>
    </lineage>
</organism>
<dbReference type="SFLD" id="SFLDG01067">
    <property type="entry name" value="SPASM/twitch_domain_containing"/>
    <property type="match status" value="1"/>
</dbReference>
<dbReference type="PIRSF" id="PIRSF037420">
    <property type="entry name" value="PQQ_syn_pqqE"/>
    <property type="match status" value="1"/>
</dbReference>
<dbReference type="InterPro" id="IPR006638">
    <property type="entry name" value="Elp3/MiaA/NifB-like_rSAM"/>
</dbReference>
<keyword evidence="6" id="KW-0411">Iron-sulfur</keyword>
<dbReference type="CDD" id="cd01335">
    <property type="entry name" value="Radical_SAM"/>
    <property type="match status" value="1"/>
</dbReference>
<dbReference type="Gene3D" id="3.20.20.70">
    <property type="entry name" value="Aldolase class I"/>
    <property type="match status" value="1"/>
</dbReference>
<keyword evidence="3" id="KW-0949">S-adenosyl-L-methionine</keyword>
<evidence type="ECO:0000313" key="8">
    <source>
        <dbReference type="EMBL" id="KKS70814.1"/>
    </source>
</evidence>
<keyword evidence="2" id="KW-0004">4Fe-4S</keyword>
<dbReference type="InterPro" id="IPR007197">
    <property type="entry name" value="rSAM"/>
</dbReference>
<feature type="domain" description="Radical SAM core" evidence="7">
    <location>
        <begin position="21"/>
        <end position="233"/>
    </location>
</feature>
<evidence type="ECO:0000256" key="4">
    <source>
        <dbReference type="ARBA" id="ARBA00022723"/>
    </source>
</evidence>
<dbReference type="EMBL" id="LCEJ01000012">
    <property type="protein sequence ID" value="KKS70814.1"/>
    <property type="molecule type" value="Genomic_DNA"/>
</dbReference>
<evidence type="ECO:0000259" key="7">
    <source>
        <dbReference type="PROSITE" id="PS51918"/>
    </source>
</evidence>
<dbReference type="GO" id="GO:0003824">
    <property type="term" value="F:catalytic activity"/>
    <property type="evidence" value="ECO:0007669"/>
    <property type="project" value="InterPro"/>
</dbReference>
<dbReference type="PROSITE" id="PS51918">
    <property type="entry name" value="RADICAL_SAM"/>
    <property type="match status" value="1"/>
</dbReference>
<gene>
    <name evidence="8" type="ORF">UV41_C0012G0004</name>
</gene>
<evidence type="ECO:0000256" key="2">
    <source>
        <dbReference type="ARBA" id="ARBA00022485"/>
    </source>
</evidence>
<accession>A0A0G1BC98</accession>
<dbReference type="GO" id="GO:0046872">
    <property type="term" value="F:metal ion binding"/>
    <property type="evidence" value="ECO:0007669"/>
    <property type="project" value="UniProtKB-KW"/>
</dbReference>
<sequence length="345" mass="38296">MGILNRASYMATLVKDKTTGGGTPLTVVLNVTSRCTLQCGYCYGQYFKSKQKDFSTKELLGLVDSLGKLGTRSITLGGGEPLTRGDIGKIIKRIKLNGIECGFNTNGTLIPLRIKELKNADMICVSLDGPEKVNDLNRGQGSHKMIMTGIDTALQAGIKTHISSVITRHNCQPESIDWIVEFAKEKGIQAEFNFLFQQAEGKRDSDRFMAENKAIRKAARRIIEYKKAGAPILFSEKVYKLVADWPDHRKRLYLGEKPKFKYIPCAAGRFMMFIDADGKVYPCVQLIGTFPALDFRKAGLEKAWANCANYPCFACYFPCFNEFSSIANLDLGIISGQILSTLKGH</sequence>
<evidence type="ECO:0000256" key="1">
    <source>
        <dbReference type="ARBA" id="ARBA00001966"/>
    </source>
</evidence>
<dbReference type="InterPro" id="IPR013785">
    <property type="entry name" value="Aldolase_TIM"/>
</dbReference>
<evidence type="ECO:0000256" key="5">
    <source>
        <dbReference type="ARBA" id="ARBA00023004"/>
    </source>
</evidence>
<comment type="cofactor">
    <cofactor evidence="1">
        <name>[4Fe-4S] cluster</name>
        <dbReference type="ChEBI" id="CHEBI:49883"/>
    </cofactor>
</comment>
<protein>
    <recommendedName>
        <fullName evidence="7">Radical SAM core domain-containing protein</fullName>
    </recommendedName>
</protein>
<comment type="caution">
    <text evidence="8">The sequence shown here is derived from an EMBL/GenBank/DDBJ whole genome shotgun (WGS) entry which is preliminary data.</text>
</comment>
<dbReference type="InterPro" id="IPR050377">
    <property type="entry name" value="Radical_SAM_PqqE_MftC-like"/>
</dbReference>
<evidence type="ECO:0000256" key="6">
    <source>
        <dbReference type="ARBA" id="ARBA00023014"/>
    </source>
</evidence>
<dbReference type="SFLD" id="SFLDG01386">
    <property type="entry name" value="main_SPASM_domain-containing"/>
    <property type="match status" value="1"/>
</dbReference>
<dbReference type="CDD" id="cd21109">
    <property type="entry name" value="SPASM"/>
    <property type="match status" value="1"/>
</dbReference>
<proteinExistence type="predicted"/>
<dbReference type="SFLD" id="SFLDS00029">
    <property type="entry name" value="Radical_SAM"/>
    <property type="match status" value="1"/>
</dbReference>
<dbReference type="Pfam" id="PF04055">
    <property type="entry name" value="Radical_SAM"/>
    <property type="match status" value="1"/>
</dbReference>
<dbReference type="GO" id="GO:0051539">
    <property type="term" value="F:4 iron, 4 sulfur cluster binding"/>
    <property type="evidence" value="ECO:0007669"/>
    <property type="project" value="UniProtKB-KW"/>
</dbReference>
<dbReference type="Proteomes" id="UP000034785">
    <property type="component" value="Unassembled WGS sequence"/>
</dbReference>
<dbReference type="SUPFAM" id="SSF102114">
    <property type="entry name" value="Radical SAM enzymes"/>
    <property type="match status" value="1"/>
</dbReference>
<dbReference type="PANTHER" id="PTHR11228:SF7">
    <property type="entry name" value="PQQA PEPTIDE CYCLASE"/>
    <property type="match status" value="1"/>
</dbReference>
<evidence type="ECO:0000313" key="9">
    <source>
        <dbReference type="Proteomes" id="UP000034785"/>
    </source>
</evidence>
<keyword evidence="4" id="KW-0479">Metal-binding</keyword>
<dbReference type="InterPro" id="IPR017200">
    <property type="entry name" value="PqqE-like"/>
</dbReference>
<keyword evidence="5" id="KW-0408">Iron</keyword>
<dbReference type="InterPro" id="IPR058240">
    <property type="entry name" value="rSAM_sf"/>
</dbReference>
<evidence type="ECO:0000256" key="3">
    <source>
        <dbReference type="ARBA" id="ARBA00022691"/>
    </source>
</evidence>